<organism evidence="3 4">
    <name type="scientific">Dyella jejuensis</name>
    <dbReference type="NCBI Taxonomy" id="1432009"/>
    <lineage>
        <taxon>Bacteria</taxon>
        <taxon>Pseudomonadati</taxon>
        <taxon>Pseudomonadota</taxon>
        <taxon>Gammaproteobacteria</taxon>
        <taxon>Lysobacterales</taxon>
        <taxon>Rhodanobacteraceae</taxon>
        <taxon>Dyella</taxon>
    </lineage>
</organism>
<feature type="region of interest" description="Disordered" evidence="1">
    <location>
        <begin position="144"/>
        <end position="179"/>
    </location>
</feature>
<comment type="caution">
    <text evidence="3">The sequence shown here is derived from an EMBL/GenBank/DDBJ whole genome shotgun (WGS) entry which is preliminary data.</text>
</comment>
<evidence type="ECO:0000256" key="1">
    <source>
        <dbReference type="SAM" id="MobiDB-lite"/>
    </source>
</evidence>
<dbReference type="RefSeq" id="WP_404547297.1">
    <property type="nucleotide sequence ID" value="NZ_JADIKJ010000011.1"/>
</dbReference>
<dbReference type="EMBL" id="JADIKJ010000011">
    <property type="protein sequence ID" value="MFK2900794.1"/>
    <property type="molecule type" value="Genomic_DNA"/>
</dbReference>
<proteinExistence type="predicted"/>
<gene>
    <name evidence="3" type="ORF">ISP15_10655</name>
</gene>
<feature type="compositionally biased region" description="Low complexity" evidence="1">
    <location>
        <begin position="167"/>
        <end position="179"/>
    </location>
</feature>
<keyword evidence="4" id="KW-1185">Reference proteome</keyword>
<feature type="compositionally biased region" description="Low complexity" evidence="1">
    <location>
        <begin position="32"/>
        <end position="43"/>
    </location>
</feature>
<name>A0ABW8JIH1_9GAMM</name>
<protein>
    <submittedName>
        <fullName evidence="3">Spy/CpxP family protein refolding chaperone</fullName>
    </submittedName>
</protein>
<dbReference type="InterPro" id="IPR012899">
    <property type="entry name" value="LTXXQ"/>
</dbReference>
<dbReference type="Proteomes" id="UP001620461">
    <property type="component" value="Unassembled WGS sequence"/>
</dbReference>
<accession>A0ABW8JIH1</accession>
<dbReference type="Gene3D" id="1.20.120.1490">
    <property type="match status" value="1"/>
</dbReference>
<reference evidence="3 4" key="1">
    <citation type="submission" date="2020-10" db="EMBL/GenBank/DDBJ databases">
        <title>Phylogeny of dyella-like bacteria.</title>
        <authorList>
            <person name="Fu J."/>
        </authorList>
    </citation>
    <scope>NUCLEOTIDE SEQUENCE [LARGE SCALE GENOMIC DNA]</scope>
    <source>
        <strain evidence="3 4">JP1</strain>
    </source>
</reference>
<feature type="signal peptide" evidence="2">
    <location>
        <begin position="1"/>
        <end position="22"/>
    </location>
</feature>
<feature type="compositionally biased region" description="Basic residues" evidence="1">
    <location>
        <begin position="152"/>
        <end position="165"/>
    </location>
</feature>
<evidence type="ECO:0000313" key="3">
    <source>
        <dbReference type="EMBL" id="MFK2900794.1"/>
    </source>
</evidence>
<feature type="chain" id="PRO_5047385379" evidence="2">
    <location>
        <begin position="23"/>
        <end position="179"/>
    </location>
</feature>
<dbReference type="Pfam" id="PF07813">
    <property type="entry name" value="LTXXQ"/>
    <property type="match status" value="1"/>
</dbReference>
<keyword evidence="2" id="KW-0732">Signal</keyword>
<evidence type="ECO:0000256" key="2">
    <source>
        <dbReference type="SAM" id="SignalP"/>
    </source>
</evidence>
<evidence type="ECO:0000313" key="4">
    <source>
        <dbReference type="Proteomes" id="UP001620461"/>
    </source>
</evidence>
<feature type="region of interest" description="Disordered" evidence="1">
    <location>
        <begin position="32"/>
        <end position="54"/>
    </location>
</feature>
<sequence length="179" mass="19087">MKNLIRKAALPLALSLAMFAGASIAQSTAPASAMPASTAPAATKTHAQRRADEVEQQITSLHTKLGITDAQSSQWDAYAQAMRDNAQKTGEAFKERAQKMSAMNADEVMKSYAELAQLHADNMQKLSSAFSTLYAALSPEQKQTADDLFRNRPMHHPSARGHKGSKPASASSTASAPST</sequence>